<evidence type="ECO:0000313" key="3">
    <source>
        <dbReference type="Proteomes" id="UP000092256"/>
    </source>
</evidence>
<dbReference type="GO" id="GO:0009882">
    <property type="term" value="F:blue light photoreceptor activity"/>
    <property type="evidence" value="ECO:0007669"/>
    <property type="project" value="InterPro"/>
</dbReference>
<dbReference type="GO" id="GO:0071949">
    <property type="term" value="F:FAD binding"/>
    <property type="evidence" value="ECO:0007669"/>
    <property type="project" value="InterPro"/>
</dbReference>
<dbReference type="Pfam" id="PF04940">
    <property type="entry name" value="BLUF"/>
    <property type="match status" value="1"/>
</dbReference>
<dbReference type="OrthoDB" id="557705at2"/>
<dbReference type="Proteomes" id="UP000092256">
    <property type="component" value="Unassembled WGS sequence"/>
</dbReference>
<gene>
    <name evidence="2" type="ORF">A9K58_06610</name>
</gene>
<feature type="domain" description="BLUF" evidence="1">
    <location>
        <begin position="3"/>
        <end position="94"/>
    </location>
</feature>
<protein>
    <submittedName>
        <fullName evidence="2">Blue light sensor protein</fullName>
    </submittedName>
</protein>
<comment type="caution">
    <text evidence="2">The sequence shown here is derived from an EMBL/GenBank/DDBJ whole genome shotgun (WGS) entry which is preliminary data.</text>
</comment>
<dbReference type="SMART" id="SM01034">
    <property type="entry name" value="BLUF"/>
    <property type="match status" value="1"/>
</dbReference>
<dbReference type="InterPro" id="IPR036046">
    <property type="entry name" value="Acylphosphatase-like_dom_sf"/>
</dbReference>
<dbReference type="InterPro" id="IPR007024">
    <property type="entry name" value="BLUF_domain"/>
</dbReference>
<reference evidence="2 3" key="1">
    <citation type="submission" date="2016-05" db="EMBL/GenBank/DDBJ databases">
        <title>Draft Genome Sequences of Stenotrophomonas maltophilia Strains Sm32COP, Sm41DVV, Sm46PAILV, SmF3, SmF22, SmSOFb1 and SmCVFa1, Isolated from Different Manures, in France.</title>
        <authorList>
            <person name="Nazaret S."/>
            <person name="Bodilis J."/>
        </authorList>
    </citation>
    <scope>NUCLEOTIDE SEQUENCE [LARGE SCALE GENOMIC DNA]</scope>
    <source>
        <strain evidence="2 3">Sm46PAILV</strain>
    </source>
</reference>
<accession>A0A1A6Y103</accession>
<evidence type="ECO:0000259" key="1">
    <source>
        <dbReference type="PROSITE" id="PS50925"/>
    </source>
</evidence>
<dbReference type="RefSeq" id="WP_065198745.1">
    <property type="nucleotide sequence ID" value="NZ_LYVJ01000004.1"/>
</dbReference>
<dbReference type="PROSITE" id="PS50925">
    <property type="entry name" value="BLUF"/>
    <property type="match status" value="1"/>
</dbReference>
<dbReference type="Gene3D" id="3.30.70.100">
    <property type="match status" value="1"/>
</dbReference>
<dbReference type="AlphaFoldDB" id="A0A1A6Y103"/>
<proteinExistence type="predicted"/>
<sequence length="136" mass="14872">MPLRAIAYASEAIPWLSADHVDGLARSAARFNFEAGVTGVLLYDGRRFLQYIEGPEDSINVVYSRILAARSHRELVELGRGRISARVMPYWSMRLLPVEPAEVRGVAHGNWDGLSRCGALQQLTAVVAPHVSGIGC</sequence>
<evidence type="ECO:0000313" key="2">
    <source>
        <dbReference type="EMBL" id="OBU68635.1"/>
    </source>
</evidence>
<name>A0A1A6Y103_STEMA</name>
<dbReference type="SUPFAM" id="SSF54975">
    <property type="entry name" value="Acylphosphatase/BLUF domain-like"/>
    <property type="match status" value="1"/>
</dbReference>
<organism evidence="2 3">
    <name type="scientific">Stenotrophomonas maltophilia</name>
    <name type="common">Pseudomonas maltophilia</name>
    <name type="synonym">Xanthomonas maltophilia</name>
    <dbReference type="NCBI Taxonomy" id="40324"/>
    <lineage>
        <taxon>Bacteria</taxon>
        <taxon>Pseudomonadati</taxon>
        <taxon>Pseudomonadota</taxon>
        <taxon>Gammaproteobacteria</taxon>
        <taxon>Lysobacterales</taxon>
        <taxon>Lysobacteraceae</taxon>
        <taxon>Stenotrophomonas</taxon>
        <taxon>Stenotrophomonas maltophilia group</taxon>
    </lineage>
</organism>
<dbReference type="EMBL" id="LYVJ01000004">
    <property type="protein sequence ID" value="OBU68635.1"/>
    <property type="molecule type" value="Genomic_DNA"/>
</dbReference>